<name>A0AAW9DQL7_ACIAO</name>
<evidence type="ECO:0000256" key="4">
    <source>
        <dbReference type="ARBA" id="ARBA00022496"/>
    </source>
</evidence>
<evidence type="ECO:0000256" key="6">
    <source>
        <dbReference type="ARBA" id="ARBA00022729"/>
    </source>
</evidence>
<keyword evidence="9 12" id="KW-0798">TonB box</keyword>
<comment type="subcellular location">
    <subcellularLocation>
        <location evidence="1">Cell outer membrane</location>
        <topology evidence="1">Multi-pass membrane protein</topology>
    </subcellularLocation>
</comment>
<evidence type="ECO:0000256" key="8">
    <source>
        <dbReference type="ARBA" id="ARBA00023065"/>
    </source>
</evidence>
<feature type="domain" description="TonB-dependent receptor-like beta-barrel" evidence="13">
    <location>
        <begin position="290"/>
        <end position="800"/>
    </location>
</feature>
<keyword evidence="16" id="KW-1185">Reference proteome</keyword>
<keyword evidence="4" id="KW-0410">Iron transport</keyword>
<protein>
    <submittedName>
        <fullName evidence="15">TonB-dependent receptor</fullName>
    </submittedName>
</protein>
<evidence type="ECO:0000313" key="15">
    <source>
        <dbReference type="EMBL" id="MDX5930947.1"/>
    </source>
</evidence>
<dbReference type="Gene3D" id="2.170.130.10">
    <property type="entry name" value="TonB-dependent receptor, plug domain"/>
    <property type="match status" value="1"/>
</dbReference>
<dbReference type="GO" id="GO:0009279">
    <property type="term" value="C:cell outer membrane"/>
    <property type="evidence" value="ECO:0007669"/>
    <property type="project" value="UniProtKB-SubCell"/>
</dbReference>
<feature type="domain" description="TonB-dependent receptor plug" evidence="14">
    <location>
        <begin position="56"/>
        <end position="161"/>
    </location>
</feature>
<keyword evidence="5" id="KW-0812">Transmembrane</keyword>
<evidence type="ECO:0000259" key="14">
    <source>
        <dbReference type="Pfam" id="PF07715"/>
    </source>
</evidence>
<keyword evidence="6" id="KW-0732">Signal</keyword>
<dbReference type="Pfam" id="PF07715">
    <property type="entry name" value="Plug"/>
    <property type="match status" value="1"/>
</dbReference>
<evidence type="ECO:0000256" key="9">
    <source>
        <dbReference type="ARBA" id="ARBA00023077"/>
    </source>
</evidence>
<organism evidence="15 16">
    <name type="scientific">Acidiphilium acidophilum</name>
    <name type="common">Thiobacillus acidophilus</name>
    <dbReference type="NCBI Taxonomy" id="76588"/>
    <lineage>
        <taxon>Bacteria</taxon>
        <taxon>Pseudomonadati</taxon>
        <taxon>Pseudomonadota</taxon>
        <taxon>Alphaproteobacteria</taxon>
        <taxon>Acetobacterales</taxon>
        <taxon>Acidocellaceae</taxon>
        <taxon>Acidiphilium</taxon>
    </lineage>
</organism>
<sequence length="847" mass="92514">MVFSARVWAQTAPAPVIVPDTGAGPIIPGGPATPEAQAVHIAKIKKYYRELLLKEKNVSTAVSHIDKKQIESTGTQQGSIQSLLKQTPSVNEYQQNIGQGVPVLTVRGVRNSQLASTLNGLIPLQDLLSGGQGAFLNNNLGSPITLGQLESTTVYPGVAPPDKQGFATIGGTIAYESKKPTAKPYAEIFGGIGSFDSSNAGFEINTGDIGQGIDAPRAILRYNQSYTYGFPDGNSIRSGDMYFQVEKPYDEGLSHMSATVIYNRADGYITTAPLPVPLQQANSYSYNFPHSLTYTRENNKYLTAILHDETYINPHLILEGSLFYLRQPSTFTSYQNPNTIAYNPAFPYQVTFQVPYFADGPVGPGTGFYYNPPFFTYNPLATFGSYTAGESAEVITGGTQTIGFSPRANIFLPHNDITVGGLFTKSMGLGGASYVYGSEPMPQIIGYNSISFGGGSQRTIYTVFAQDKINLFHNKLHIEPGIQLTGVYSSAIAAFSYSQADINTGLTSNPTGNYKLQNYGKQADPYLGVTYDFPHNFVGYAEYGKGARYAPIDDYTLGTANSLGISSTTSAPKPEVVHAYTAGIRYDTPDFYLNLDTFYQKVTAQFSFYTNYQTGVSNYSNTGASAYHGYEMSTKYRLTNDIELFGNASYTQAQYLNNFFASVTPFQGQFGYAFKGEPLAGVPNWLGNFGVEYDHGPFSARLSASYTGQQFITYDFAPQLPDNPEIAPPSPNSSLALATTPYYAVPQSVLGNKLSGFGPIPQNFKLPSYFLANVYLSYKLPMHGYEHLQYLKFSLNVQNLLGLHYYQHYFLAPAELPLNGGFALTPTYASSYVGIPRSIFFNVTARF</sequence>
<reference evidence="15 16" key="1">
    <citation type="submission" date="2023-11" db="EMBL/GenBank/DDBJ databases">
        <title>MicrobeMod: A computational toolkit for identifying prokaryotic methylation and restriction-modification with nanopore sequencing.</title>
        <authorList>
            <person name="Crits-Christoph A."/>
            <person name="Kang S.C."/>
            <person name="Lee H."/>
            <person name="Ostrov N."/>
        </authorList>
    </citation>
    <scope>NUCLEOTIDE SEQUENCE [LARGE SCALE GENOMIC DNA]</scope>
    <source>
        <strain evidence="15 16">DSMZ 700</strain>
    </source>
</reference>
<dbReference type="EMBL" id="JAWXYB010000018">
    <property type="protein sequence ID" value="MDX5930947.1"/>
    <property type="molecule type" value="Genomic_DNA"/>
</dbReference>
<comment type="caution">
    <text evidence="15">The sequence shown here is derived from an EMBL/GenBank/DDBJ whole genome shotgun (WGS) entry which is preliminary data.</text>
</comment>
<keyword evidence="10 12" id="KW-0472">Membrane</keyword>
<dbReference type="InterPro" id="IPR037066">
    <property type="entry name" value="Plug_dom_sf"/>
</dbReference>
<gene>
    <name evidence="15" type="ORF">SIL87_09245</name>
</gene>
<dbReference type="InterPro" id="IPR012910">
    <property type="entry name" value="Plug_dom"/>
</dbReference>
<dbReference type="AlphaFoldDB" id="A0AAW9DQL7"/>
<dbReference type="GO" id="GO:0015344">
    <property type="term" value="F:siderophore uptake transmembrane transporter activity"/>
    <property type="evidence" value="ECO:0007669"/>
    <property type="project" value="TreeGrafter"/>
</dbReference>
<evidence type="ECO:0000256" key="11">
    <source>
        <dbReference type="ARBA" id="ARBA00023237"/>
    </source>
</evidence>
<dbReference type="InterPro" id="IPR000531">
    <property type="entry name" value="Beta-barrel_TonB"/>
</dbReference>
<evidence type="ECO:0000256" key="2">
    <source>
        <dbReference type="ARBA" id="ARBA00022448"/>
    </source>
</evidence>
<dbReference type="InterPro" id="IPR039426">
    <property type="entry name" value="TonB-dep_rcpt-like"/>
</dbReference>
<keyword evidence="11" id="KW-0998">Cell outer membrane</keyword>
<dbReference type="PANTHER" id="PTHR32552">
    <property type="entry name" value="FERRICHROME IRON RECEPTOR-RELATED"/>
    <property type="match status" value="1"/>
</dbReference>
<dbReference type="InterPro" id="IPR036942">
    <property type="entry name" value="Beta-barrel_TonB_sf"/>
</dbReference>
<keyword evidence="7" id="KW-0408">Iron</keyword>
<evidence type="ECO:0000256" key="7">
    <source>
        <dbReference type="ARBA" id="ARBA00023004"/>
    </source>
</evidence>
<evidence type="ECO:0000256" key="12">
    <source>
        <dbReference type="RuleBase" id="RU003357"/>
    </source>
</evidence>
<dbReference type="Pfam" id="PF00593">
    <property type="entry name" value="TonB_dep_Rec_b-barrel"/>
    <property type="match status" value="1"/>
</dbReference>
<proteinExistence type="inferred from homology"/>
<dbReference type="PANTHER" id="PTHR32552:SF68">
    <property type="entry name" value="FERRICHROME OUTER MEMBRANE TRANSPORTER_PHAGE RECEPTOR"/>
    <property type="match status" value="1"/>
</dbReference>
<dbReference type="Gene3D" id="2.40.170.20">
    <property type="entry name" value="TonB-dependent receptor, beta-barrel domain"/>
    <property type="match status" value="1"/>
</dbReference>
<dbReference type="SUPFAM" id="SSF56935">
    <property type="entry name" value="Porins"/>
    <property type="match status" value="1"/>
</dbReference>
<dbReference type="RefSeq" id="WP_319613870.1">
    <property type="nucleotide sequence ID" value="NZ_JAWXYB010000018.1"/>
</dbReference>
<evidence type="ECO:0000313" key="16">
    <source>
        <dbReference type="Proteomes" id="UP001279553"/>
    </source>
</evidence>
<comment type="similarity">
    <text evidence="12">Belongs to the TonB-dependent receptor family.</text>
</comment>
<dbReference type="Proteomes" id="UP001279553">
    <property type="component" value="Unassembled WGS sequence"/>
</dbReference>
<keyword evidence="15" id="KW-0675">Receptor</keyword>
<evidence type="ECO:0000256" key="3">
    <source>
        <dbReference type="ARBA" id="ARBA00022452"/>
    </source>
</evidence>
<evidence type="ECO:0000259" key="13">
    <source>
        <dbReference type="Pfam" id="PF00593"/>
    </source>
</evidence>
<keyword evidence="2" id="KW-0813">Transport</keyword>
<keyword evidence="8" id="KW-0406">Ion transport</keyword>
<evidence type="ECO:0000256" key="1">
    <source>
        <dbReference type="ARBA" id="ARBA00004571"/>
    </source>
</evidence>
<accession>A0AAW9DQL7</accession>
<evidence type="ECO:0000256" key="5">
    <source>
        <dbReference type="ARBA" id="ARBA00022692"/>
    </source>
</evidence>
<keyword evidence="3" id="KW-1134">Transmembrane beta strand</keyword>
<evidence type="ECO:0000256" key="10">
    <source>
        <dbReference type="ARBA" id="ARBA00023136"/>
    </source>
</evidence>